<evidence type="ECO:0000313" key="3">
    <source>
        <dbReference type="EMBL" id="GGB21519.1"/>
    </source>
</evidence>
<comment type="similarity">
    <text evidence="1">Belongs to the carbon-nitrogen hydrolase superfamily. NIT1/NIT2 family.</text>
</comment>
<evidence type="ECO:0000313" key="4">
    <source>
        <dbReference type="Proteomes" id="UP000636793"/>
    </source>
</evidence>
<dbReference type="CDD" id="cd07583">
    <property type="entry name" value="nitrilase_5"/>
    <property type="match status" value="1"/>
</dbReference>
<accession>A0A916SZI8</accession>
<dbReference type="PANTHER" id="PTHR23088">
    <property type="entry name" value="NITRILASE-RELATED"/>
    <property type="match status" value="1"/>
</dbReference>
<reference evidence="3" key="1">
    <citation type="journal article" date="2014" name="Int. J. Syst. Evol. Microbiol.">
        <title>Complete genome sequence of Corynebacterium casei LMG S-19264T (=DSM 44701T), isolated from a smear-ripened cheese.</title>
        <authorList>
            <consortium name="US DOE Joint Genome Institute (JGI-PGF)"/>
            <person name="Walter F."/>
            <person name="Albersmeier A."/>
            <person name="Kalinowski J."/>
            <person name="Ruckert C."/>
        </authorList>
    </citation>
    <scope>NUCLEOTIDE SEQUENCE</scope>
    <source>
        <strain evidence="3">CGMCC 1.15085</strain>
    </source>
</reference>
<dbReference type="Pfam" id="PF00795">
    <property type="entry name" value="CN_hydrolase"/>
    <property type="match status" value="1"/>
</dbReference>
<evidence type="ECO:0000259" key="2">
    <source>
        <dbReference type="PROSITE" id="PS50263"/>
    </source>
</evidence>
<dbReference type="Proteomes" id="UP000636793">
    <property type="component" value="Unassembled WGS sequence"/>
</dbReference>
<organism evidence="3 4">
    <name type="scientific">Flexivirga endophytica</name>
    <dbReference type="NCBI Taxonomy" id="1849103"/>
    <lineage>
        <taxon>Bacteria</taxon>
        <taxon>Bacillati</taxon>
        <taxon>Actinomycetota</taxon>
        <taxon>Actinomycetes</taxon>
        <taxon>Micrococcales</taxon>
        <taxon>Dermacoccaceae</taxon>
        <taxon>Flexivirga</taxon>
    </lineage>
</organism>
<sequence>MTSLFRATLLQVGYGDDESLADRVDRVCAWIGSLPDTDLVILPELWAHGGFASGTWAAQAESIDGTTIQRLSRVASQKGIWLHGGSIIERAAADEDQGPDGRGLWNTSVLLDPAGAVQLTYRKIHRFGFGEGEPRLLEAGQEIAATDAVLRSRHTRLGLATCYDLRFPELFRQLTEASAEVLLVPAAWPLPRVEHWRLLGRARAVENQAWVLQCNTAGTHSGTTMGGHSQVIDPTGEVVAELGVDEGSLTVDLDLDLVAQTRHGFPVLADRRIRIGGGPSFTPETNAG</sequence>
<name>A0A916SZI8_9MICO</name>
<reference evidence="3" key="2">
    <citation type="submission" date="2020-09" db="EMBL/GenBank/DDBJ databases">
        <authorList>
            <person name="Sun Q."/>
            <person name="Zhou Y."/>
        </authorList>
    </citation>
    <scope>NUCLEOTIDE SEQUENCE</scope>
    <source>
        <strain evidence="3">CGMCC 1.15085</strain>
    </source>
</reference>
<dbReference type="RefSeq" id="WP_188835731.1">
    <property type="nucleotide sequence ID" value="NZ_BMHI01000001.1"/>
</dbReference>
<protein>
    <submittedName>
        <fullName evidence="3">Hydrolase</fullName>
    </submittedName>
</protein>
<comment type="caution">
    <text evidence="3">The sequence shown here is derived from an EMBL/GenBank/DDBJ whole genome shotgun (WGS) entry which is preliminary data.</text>
</comment>
<dbReference type="AlphaFoldDB" id="A0A916SZI8"/>
<dbReference type="EMBL" id="BMHI01000001">
    <property type="protein sequence ID" value="GGB21519.1"/>
    <property type="molecule type" value="Genomic_DNA"/>
</dbReference>
<keyword evidence="4" id="KW-1185">Reference proteome</keyword>
<dbReference type="Gene3D" id="3.60.110.10">
    <property type="entry name" value="Carbon-nitrogen hydrolase"/>
    <property type="match status" value="1"/>
</dbReference>
<proteinExistence type="inferred from homology"/>
<dbReference type="GO" id="GO:0016787">
    <property type="term" value="F:hydrolase activity"/>
    <property type="evidence" value="ECO:0007669"/>
    <property type="project" value="UniProtKB-KW"/>
</dbReference>
<dbReference type="SUPFAM" id="SSF56317">
    <property type="entry name" value="Carbon-nitrogen hydrolase"/>
    <property type="match status" value="1"/>
</dbReference>
<dbReference type="PROSITE" id="PS50263">
    <property type="entry name" value="CN_HYDROLASE"/>
    <property type="match status" value="1"/>
</dbReference>
<dbReference type="InterPro" id="IPR036526">
    <property type="entry name" value="C-N_Hydrolase_sf"/>
</dbReference>
<gene>
    <name evidence="3" type="ORF">GCM10011492_09300</name>
</gene>
<dbReference type="PANTHER" id="PTHR23088:SF27">
    <property type="entry name" value="DEAMINATED GLUTATHIONE AMIDASE"/>
    <property type="match status" value="1"/>
</dbReference>
<keyword evidence="3" id="KW-0378">Hydrolase</keyword>
<dbReference type="InterPro" id="IPR003010">
    <property type="entry name" value="C-N_Hydrolase"/>
</dbReference>
<evidence type="ECO:0000256" key="1">
    <source>
        <dbReference type="ARBA" id="ARBA00010613"/>
    </source>
</evidence>
<feature type="domain" description="CN hydrolase" evidence="2">
    <location>
        <begin position="5"/>
        <end position="255"/>
    </location>
</feature>